<dbReference type="EMBL" id="JAKGSG010000074">
    <property type="protein sequence ID" value="MCF4123759.1"/>
    <property type="molecule type" value="Genomic_DNA"/>
</dbReference>
<evidence type="ECO:0000313" key="1">
    <source>
        <dbReference type="EMBL" id="MCF4123759.1"/>
    </source>
</evidence>
<dbReference type="AlphaFoldDB" id="A0AA41QKK2"/>
<protein>
    <submittedName>
        <fullName evidence="1">Uncharacterized protein</fullName>
    </submittedName>
</protein>
<dbReference type="RefSeq" id="WP_236091505.1">
    <property type="nucleotide sequence ID" value="NZ_JAKGSG010000074.1"/>
</dbReference>
<evidence type="ECO:0000313" key="2">
    <source>
        <dbReference type="Proteomes" id="UP001165405"/>
    </source>
</evidence>
<name>A0AA41QKK2_9MICO</name>
<gene>
    <name evidence="1" type="ORF">L1785_22650</name>
</gene>
<comment type="caution">
    <text evidence="1">The sequence shown here is derived from an EMBL/GenBank/DDBJ whole genome shotgun (WGS) entry which is preliminary data.</text>
</comment>
<organism evidence="1 2">
    <name type="scientific">Antribacter soli</name>
    <dbReference type="NCBI Taxonomy" id="2910976"/>
    <lineage>
        <taxon>Bacteria</taxon>
        <taxon>Bacillati</taxon>
        <taxon>Actinomycetota</taxon>
        <taxon>Actinomycetes</taxon>
        <taxon>Micrococcales</taxon>
        <taxon>Promicromonosporaceae</taxon>
        <taxon>Antribacter</taxon>
    </lineage>
</organism>
<proteinExistence type="predicted"/>
<keyword evidence="2" id="KW-1185">Reference proteome</keyword>
<accession>A0AA41QKK2</accession>
<reference evidence="1" key="1">
    <citation type="submission" date="2022-01" db="EMBL/GenBank/DDBJ databases">
        <title>Antribacter sp. nov., isolated from Guizhou of China.</title>
        <authorList>
            <person name="Chengliang C."/>
            <person name="Ya Z."/>
        </authorList>
    </citation>
    <scope>NUCLEOTIDE SEQUENCE</scope>
    <source>
        <strain evidence="1">KLBMP 9083</strain>
    </source>
</reference>
<sequence length="116" mass="12846">MQDFPEHKRTLAELAAEYTTSDEAEGPLMLLHAQATQSNLSAAEHMEMLTSIRSGKPSFAKEGDREEAMAVAFVDGRSGRVIRLPHETLLGPGEFKTRLEAARRAARQGRAPERRT</sequence>
<dbReference type="Proteomes" id="UP001165405">
    <property type="component" value="Unassembled WGS sequence"/>
</dbReference>